<dbReference type="RefSeq" id="WP_015284823.1">
    <property type="nucleotide sequence ID" value="NC_019943.1"/>
</dbReference>
<dbReference type="InParanoid" id="L0HFK0"/>
<proteinExistence type="predicted"/>
<dbReference type="PANTHER" id="PTHR42827">
    <property type="entry name" value="IRON-SULFUR CLUSTER-BINDING PROTEIN-RELATED"/>
    <property type="match status" value="1"/>
</dbReference>
<dbReference type="InterPro" id="IPR017896">
    <property type="entry name" value="4Fe4S_Fe-S-bd"/>
</dbReference>
<dbReference type="Proteomes" id="UP000010824">
    <property type="component" value="Chromosome"/>
</dbReference>
<evidence type="ECO:0000259" key="1">
    <source>
        <dbReference type="PROSITE" id="PS51379"/>
    </source>
</evidence>
<feature type="domain" description="4Fe-4S ferredoxin-type" evidence="1">
    <location>
        <begin position="164"/>
        <end position="194"/>
    </location>
</feature>
<keyword evidence="3" id="KW-1185">Reference proteome</keyword>
<protein>
    <recommendedName>
        <fullName evidence="1">4Fe-4S ferredoxin-type domain-containing protein</fullName>
    </recommendedName>
</protein>
<dbReference type="InterPro" id="IPR017900">
    <property type="entry name" value="4Fe4S_Fe_S_CS"/>
</dbReference>
<dbReference type="OrthoDB" id="107399at2157"/>
<dbReference type="STRING" id="593750.Metfor_0799"/>
<gene>
    <name evidence="2" type="ordered locus">Metfor_0799</name>
</gene>
<dbReference type="AlphaFoldDB" id="L0HFK0"/>
<evidence type="ECO:0000313" key="3">
    <source>
        <dbReference type="Proteomes" id="UP000010824"/>
    </source>
</evidence>
<organism evidence="2 3">
    <name type="scientific">Methanoregula formicica (strain DSM 22288 / NBRC 105244 / SMSP)</name>
    <dbReference type="NCBI Taxonomy" id="593750"/>
    <lineage>
        <taxon>Archaea</taxon>
        <taxon>Methanobacteriati</taxon>
        <taxon>Methanobacteriota</taxon>
        <taxon>Stenosarchaea group</taxon>
        <taxon>Methanomicrobia</taxon>
        <taxon>Methanomicrobiales</taxon>
        <taxon>Methanoregulaceae</taxon>
        <taxon>Methanoregula</taxon>
    </lineage>
</organism>
<evidence type="ECO:0000313" key="2">
    <source>
        <dbReference type="EMBL" id="AGB01859.1"/>
    </source>
</evidence>
<dbReference type="GeneID" id="14310112"/>
<dbReference type="PROSITE" id="PS51379">
    <property type="entry name" value="4FE4S_FER_2"/>
    <property type="match status" value="1"/>
</dbReference>
<dbReference type="EMBL" id="CP003167">
    <property type="protein sequence ID" value="AGB01859.1"/>
    <property type="molecule type" value="Genomic_DNA"/>
</dbReference>
<dbReference type="eggNOG" id="arCOG02740">
    <property type="taxonomic scope" value="Archaea"/>
</dbReference>
<sequence>MITLPSGDVSHDDIGRFFAGRNIDAFCIADADRILAPSGRHPRDLLPGCRTVILYGAFMTDRLFSGTDEERAEETGRTKAVLESAAVALRDRFTQSGSAAEAILPSFPLKVEGGRLQGRLSLKHCAADAGFGRIGENTLLIHPGYGNRLALAAVITEQQIVPSPAPGVLPSCTHCHRCATVCPEKAIHDGIVDQKRCRNLTEYVPPVLRPLTWRLMRGRWSACFVTALVNSAGTHLAISSPCVACMTVCPHFNKERR</sequence>
<dbReference type="PANTHER" id="PTHR42827:SF1">
    <property type="entry name" value="IRON-SULFUR CLUSTER-BINDING PROTEIN"/>
    <property type="match status" value="1"/>
</dbReference>
<dbReference type="GO" id="GO:0016491">
    <property type="term" value="F:oxidoreductase activity"/>
    <property type="evidence" value="ECO:0007669"/>
    <property type="project" value="UniProtKB-ARBA"/>
</dbReference>
<accession>L0HFK0</accession>
<reference evidence="3" key="1">
    <citation type="submission" date="2011-12" db="EMBL/GenBank/DDBJ databases">
        <title>Complete sequence of Methanoregula formicicum SMSP.</title>
        <authorList>
            <person name="Lucas S."/>
            <person name="Han J."/>
            <person name="Lapidus A."/>
            <person name="Cheng J.-F."/>
            <person name="Goodwin L."/>
            <person name="Pitluck S."/>
            <person name="Peters L."/>
            <person name="Ovchinnikova G."/>
            <person name="Teshima H."/>
            <person name="Detter J.C."/>
            <person name="Han C."/>
            <person name="Tapia R."/>
            <person name="Land M."/>
            <person name="Hauser L."/>
            <person name="Kyrpides N."/>
            <person name="Ivanova N."/>
            <person name="Pagani I."/>
            <person name="Imachi H."/>
            <person name="Tamaki H."/>
            <person name="Sekiguchi Y."/>
            <person name="Kamagata Y."/>
            <person name="Cadillo-Quiroz H."/>
            <person name="Zinder S."/>
            <person name="Liu W.-T."/>
            <person name="Woyke T."/>
        </authorList>
    </citation>
    <scope>NUCLEOTIDE SEQUENCE [LARGE SCALE GENOMIC DNA]</scope>
    <source>
        <strain evidence="3">DSM 22288 / NBRC 105244 / SMSP</strain>
    </source>
</reference>
<name>L0HFK0_METFS</name>
<dbReference type="HOGENOM" id="CLU_081793_2_0_2"/>
<dbReference type="KEGG" id="mfo:Metfor_0799"/>
<dbReference type="PROSITE" id="PS00198">
    <property type="entry name" value="4FE4S_FER_1"/>
    <property type="match status" value="1"/>
</dbReference>
<reference evidence="2 3" key="2">
    <citation type="journal article" date="2014" name="Genome Announc.">
        <title>Complete Genome Sequence of Methanoregula formicica SMSPT, a Mesophilic Hydrogenotrophic Methanogen Isolated from a Methanogenic Upflow Anaerobic Sludge Blanket Reactor.</title>
        <authorList>
            <person name="Yamamoto K."/>
            <person name="Tamaki H."/>
            <person name="Cadillo-Quiroz H."/>
            <person name="Imachi H."/>
            <person name="Kyrpides N."/>
            <person name="Woyke T."/>
            <person name="Goodwin L."/>
            <person name="Zinder S.H."/>
            <person name="Kamagata Y."/>
            <person name="Liu W.T."/>
        </authorList>
    </citation>
    <scope>NUCLEOTIDE SEQUENCE [LARGE SCALE GENOMIC DNA]</scope>
    <source>
        <strain evidence="3">DSM 22288 / NBRC 105244 / SMSP</strain>
    </source>
</reference>